<feature type="chain" id="PRO_5009235811" evidence="1">
    <location>
        <begin position="18"/>
        <end position="276"/>
    </location>
</feature>
<proteinExistence type="predicted"/>
<name>A0A1G4IZL7_9SACH</name>
<dbReference type="AlphaFoldDB" id="A0A1G4IZL7"/>
<dbReference type="Proteomes" id="UP000189911">
    <property type="component" value="Chromosome B"/>
</dbReference>
<keyword evidence="3" id="KW-1185">Reference proteome</keyword>
<dbReference type="EMBL" id="LT598450">
    <property type="protein sequence ID" value="SCU82446.1"/>
    <property type="molecule type" value="Genomic_DNA"/>
</dbReference>
<reference evidence="3" key="1">
    <citation type="submission" date="2016-03" db="EMBL/GenBank/DDBJ databases">
        <authorList>
            <person name="Devillers Hugo."/>
        </authorList>
    </citation>
    <scope>NUCLEOTIDE SEQUENCE [LARGE SCALE GENOMIC DNA]</scope>
</reference>
<sequence>MTIFPLLTATLITTTCCRLFGDTNLANNWSMHPGSRRYAPDDILSKPHLLFHSIELFAATTEFGKDIEPLSDDNFTVAHIACPVPVSGNMAKTHKDQSVRINFDIYSQLSTLYYSDSHALRTRSGLRDTYSNANTFVVDTYNEHRKAAKQFVQILLTSTDFVNKLMTIITTSPGPASGSERACDLICGEWARNGKAYYFCVYKYTKGDQECCMDYTSDLKAALTNAVAIRSVKKQIGRCVTVYHSGDTVAYVKYVRYKSGVSMRDIQCEAVRGWGT</sequence>
<evidence type="ECO:0000313" key="3">
    <source>
        <dbReference type="Proteomes" id="UP000189911"/>
    </source>
</evidence>
<feature type="signal peptide" evidence="1">
    <location>
        <begin position="1"/>
        <end position="17"/>
    </location>
</feature>
<organism evidence="2 3">
    <name type="scientific">Lachancea nothofagi CBS 11611</name>
    <dbReference type="NCBI Taxonomy" id="1266666"/>
    <lineage>
        <taxon>Eukaryota</taxon>
        <taxon>Fungi</taxon>
        <taxon>Dikarya</taxon>
        <taxon>Ascomycota</taxon>
        <taxon>Saccharomycotina</taxon>
        <taxon>Saccharomycetes</taxon>
        <taxon>Saccharomycetales</taxon>
        <taxon>Saccharomycetaceae</taxon>
        <taxon>Lachancea</taxon>
    </lineage>
</organism>
<keyword evidence="1" id="KW-0732">Signal</keyword>
<accession>A0A1G4IZL7</accession>
<evidence type="ECO:0000256" key="1">
    <source>
        <dbReference type="SAM" id="SignalP"/>
    </source>
</evidence>
<protein>
    <submittedName>
        <fullName evidence="2">LANO_0B06260g1_1</fullName>
    </submittedName>
</protein>
<evidence type="ECO:0000313" key="2">
    <source>
        <dbReference type="EMBL" id="SCU82446.1"/>
    </source>
</evidence>
<gene>
    <name evidence="2" type="ORF">LANO_0B06260G</name>
</gene>